<evidence type="ECO:0000256" key="5">
    <source>
        <dbReference type="ARBA" id="ARBA00022801"/>
    </source>
</evidence>
<dbReference type="RefSeq" id="WP_188740783.1">
    <property type="nucleotide sequence ID" value="NZ_BMII01000040.1"/>
</dbReference>
<dbReference type="PANTHER" id="PTHR43253:SF1">
    <property type="entry name" value="TRICORN PROTEASE HOMOLOG 2-RELATED"/>
    <property type="match status" value="1"/>
</dbReference>
<keyword evidence="3" id="KW-0963">Cytoplasm</keyword>
<evidence type="ECO:0000313" key="9">
    <source>
        <dbReference type="Proteomes" id="UP000617555"/>
    </source>
</evidence>
<proteinExistence type="inferred from homology"/>
<dbReference type="Gene3D" id="3.90.226.10">
    <property type="entry name" value="2-enoyl-CoA Hydratase, Chain A, domain 1"/>
    <property type="match status" value="1"/>
</dbReference>
<dbReference type="Gene3D" id="2.30.42.10">
    <property type="match status" value="1"/>
</dbReference>
<organism evidence="8 9">
    <name type="scientific">Shewanella inventionis</name>
    <dbReference type="NCBI Taxonomy" id="1738770"/>
    <lineage>
        <taxon>Bacteria</taxon>
        <taxon>Pseudomonadati</taxon>
        <taxon>Pseudomonadota</taxon>
        <taxon>Gammaproteobacteria</taxon>
        <taxon>Alteromonadales</taxon>
        <taxon>Shewanellaceae</taxon>
        <taxon>Shewanella</taxon>
    </lineage>
</organism>
<dbReference type="SMART" id="SM00245">
    <property type="entry name" value="TSPc"/>
    <property type="match status" value="1"/>
</dbReference>
<dbReference type="Proteomes" id="UP000617555">
    <property type="component" value="Unassembled WGS sequence"/>
</dbReference>
<evidence type="ECO:0000256" key="4">
    <source>
        <dbReference type="ARBA" id="ARBA00022670"/>
    </source>
</evidence>
<dbReference type="Pfam" id="PF03572">
    <property type="entry name" value="Peptidase_S41"/>
    <property type="match status" value="1"/>
</dbReference>
<protein>
    <recommendedName>
        <fullName evidence="7">Tail specific protease domain-containing protein</fullName>
    </recommendedName>
</protein>
<evidence type="ECO:0000256" key="6">
    <source>
        <dbReference type="ARBA" id="ARBA00022825"/>
    </source>
</evidence>
<evidence type="ECO:0000313" key="8">
    <source>
        <dbReference type="EMBL" id="GGB73199.1"/>
    </source>
</evidence>
<keyword evidence="9" id="KW-1185">Reference proteome</keyword>
<dbReference type="Gene3D" id="2.60.120.260">
    <property type="entry name" value="Galactose-binding domain-like"/>
    <property type="match status" value="1"/>
</dbReference>
<dbReference type="PANTHER" id="PTHR43253">
    <property type="entry name" value="TRICORN PROTEASE HOMOLOG 2-RELATED"/>
    <property type="match status" value="1"/>
</dbReference>
<sequence length="748" mass="84511">MEKNIRIMVLLLSLLAAFGGMAKPRLPDLDFETYDKFPSSGWRVSGGEAGYNFSVDDKVFQRGQRSVSVEFKGSKPNAGSFGYWLALQAKGQNIKLRGAVKTEGITDGWVGLMLNVHPDQAFSNMREQKLFGDNDWRDFEISLDVELKNASAITVGGVLSGNGKVWFDDLQILIDDKPLTSSQLRETPRAYKDDEFDSGSMLVLSGVDEATLINLDLLGRVWGFLKYHHPNVGGGDYNWDYELFRFLPDYLSVVDVQERDKSLVGWIDRLGKVTPCIDCKVTNQESVLKPDHRWFYEFGLSKELIKKLNSVYEGRRQGASFYVTTNSRRRVIFSNEKAYSNMPYPDDGFRLLALYRYWNLVQYFFPYKHLTDKEWSSVLAEYIPLFLGAKNRLDYEKVALSLMGELKDTHANLWAGRGEVEKMRGEFYPPVFTRFVEGELVVVDFYTENKRDTSDMSRLSGLSIGDVITEIDGVAVEELVRDKLRYYPASNEASRLRDIAPDLLRSNKAKIDISFRRDKLMGNTSLKLFKKEELHVFQLYRKPKGEKSYKTIDGDIGYVTLATIEKMDLDSIKNQFKDAAGIIIDIRNYPNTPSMYSLGSFFVEDKRAFAKFTYPNINNPGEFGVGNVAVLKPSEVTFKGKLVVLVNENTQSQAEFTAMAFRAGRDTAIIGSKTSGADGNIVSFALPGLLRTTFSGLGVYYPDGGETQRVGIIPDLEVKQTIEGVKEGRDELVEKAIEVIRTREAAIK</sequence>
<evidence type="ECO:0000259" key="7">
    <source>
        <dbReference type="SMART" id="SM00245"/>
    </source>
</evidence>
<keyword evidence="6" id="KW-0720">Serine protease</keyword>
<feature type="domain" description="Tail specific protease" evidence="7">
    <location>
        <begin position="521"/>
        <end position="719"/>
    </location>
</feature>
<accession>A0ABQ1JP04</accession>
<dbReference type="Gene3D" id="3.30.750.44">
    <property type="match status" value="1"/>
</dbReference>
<dbReference type="InterPro" id="IPR012393">
    <property type="entry name" value="Tricorn_protease"/>
</dbReference>
<evidence type="ECO:0000256" key="2">
    <source>
        <dbReference type="ARBA" id="ARBA00008524"/>
    </source>
</evidence>
<dbReference type="EMBL" id="BMII01000040">
    <property type="protein sequence ID" value="GGB73199.1"/>
    <property type="molecule type" value="Genomic_DNA"/>
</dbReference>
<evidence type="ECO:0000256" key="3">
    <source>
        <dbReference type="ARBA" id="ARBA00022490"/>
    </source>
</evidence>
<dbReference type="InterPro" id="IPR005151">
    <property type="entry name" value="Tail-specific_protease"/>
</dbReference>
<evidence type="ECO:0000256" key="1">
    <source>
        <dbReference type="ARBA" id="ARBA00004496"/>
    </source>
</evidence>
<comment type="similarity">
    <text evidence="2">Belongs to the peptidase S41B family.</text>
</comment>
<dbReference type="CDD" id="cd07562">
    <property type="entry name" value="Peptidase_S41_TRI"/>
    <property type="match status" value="1"/>
</dbReference>
<reference evidence="9" key="1">
    <citation type="journal article" date="2019" name="Int. J. Syst. Evol. Microbiol.">
        <title>The Global Catalogue of Microorganisms (GCM) 10K type strain sequencing project: providing services to taxonomists for standard genome sequencing and annotation.</title>
        <authorList>
            <consortium name="The Broad Institute Genomics Platform"/>
            <consortium name="The Broad Institute Genome Sequencing Center for Infectious Disease"/>
            <person name="Wu L."/>
            <person name="Ma J."/>
        </authorList>
    </citation>
    <scope>NUCLEOTIDE SEQUENCE [LARGE SCALE GENOMIC DNA]</scope>
    <source>
        <strain evidence="9">CGMCC 1.15339</strain>
    </source>
</reference>
<gene>
    <name evidence="8" type="ORF">GCM10011607_37050</name>
</gene>
<comment type="caution">
    <text evidence="8">The sequence shown here is derived from an EMBL/GenBank/DDBJ whole genome shotgun (WGS) entry which is preliminary data.</text>
</comment>
<keyword evidence="4" id="KW-0645">Protease</keyword>
<dbReference type="InterPro" id="IPR036034">
    <property type="entry name" value="PDZ_sf"/>
</dbReference>
<comment type="subcellular location">
    <subcellularLocation>
        <location evidence="1">Cytoplasm</location>
    </subcellularLocation>
</comment>
<dbReference type="SUPFAM" id="SSF52096">
    <property type="entry name" value="ClpP/crotonase"/>
    <property type="match status" value="1"/>
</dbReference>
<keyword evidence="5" id="KW-0378">Hydrolase</keyword>
<dbReference type="InterPro" id="IPR029045">
    <property type="entry name" value="ClpP/crotonase-like_dom_sf"/>
</dbReference>
<name>A0ABQ1JP04_9GAMM</name>